<dbReference type="NCBIfam" id="TIGR00879">
    <property type="entry name" value="SP"/>
    <property type="match status" value="1"/>
</dbReference>
<dbReference type="Pfam" id="PF00083">
    <property type="entry name" value="Sugar_tr"/>
    <property type="match status" value="1"/>
</dbReference>
<dbReference type="PANTHER" id="PTHR48022:SF21">
    <property type="entry name" value="QUINATE TRANSPORTER, PUTATIVE (AFU_ORTHOLOGUE AFUA_6G06960)-RELATED"/>
    <property type="match status" value="1"/>
</dbReference>
<comment type="subcellular location">
    <subcellularLocation>
        <location evidence="1">Membrane</location>
        <topology evidence="1">Multi-pass membrane protein</topology>
    </subcellularLocation>
</comment>
<accession>A0A3N4KCZ3</accession>
<keyword evidence="5 9" id="KW-1133">Transmembrane helix</keyword>
<dbReference type="PROSITE" id="PS50850">
    <property type="entry name" value="MFS"/>
    <property type="match status" value="1"/>
</dbReference>
<feature type="transmembrane region" description="Helical" evidence="9">
    <location>
        <begin position="428"/>
        <end position="447"/>
    </location>
</feature>
<feature type="transmembrane region" description="Helical" evidence="9">
    <location>
        <begin position="102"/>
        <end position="120"/>
    </location>
</feature>
<dbReference type="GO" id="GO:0016020">
    <property type="term" value="C:membrane"/>
    <property type="evidence" value="ECO:0007669"/>
    <property type="project" value="UniProtKB-SubCell"/>
</dbReference>
<keyword evidence="6 9" id="KW-0472">Membrane</keyword>
<protein>
    <submittedName>
        <fullName evidence="11">General substrate transporter</fullName>
    </submittedName>
</protein>
<dbReference type="STRING" id="1392247.A0A3N4KCZ3"/>
<gene>
    <name evidence="11" type="ORF">P167DRAFT_512275</name>
</gene>
<feature type="compositionally biased region" description="Basic and acidic residues" evidence="8">
    <location>
        <begin position="517"/>
        <end position="531"/>
    </location>
</feature>
<feature type="transmembrane region" description="Helical" evidence="9">
    <location>
        <begin position="288"/>
        <end position="310"/>
    </location>
</feature>
<dbReference type="PRINTS" id="PR00171">
    <property type="entry name" value="SUGRTRNSPORT"/>
</dbReference>
<dbReference type="InterPro" id="IPR020846">
    <property type="entry name" value="MFS_dom"/>
</dbReference>
<dbReference type="InParanoid" id="A0A3N4KCZ3"/>
<evidence type="ECO:0000256" key="9">
    <source>
        <dbReference type="SAM" id="Phobius"/>
    </source>
</evidence>
<evidence type="ECO:0000256" key="5">
    <source>
        <dbReference type="ARBA" id="ARBA00022989"/>
    </source>
</evidence>
<evidence type="ECO:0000256" key="2">
    <source>
        <dbReference type="ARBA" id="ARBA00010992"/>
    </source>
</evidence>
<feature type="transmembrane region" description="Helical" evidence="9">
    <location>
        <begin position="161"/>
        <end position="182"/>
    </location>
</feature>
<dbReference type="Proteomes" id="UP000277580">
    <property type="component" value="Unassembled WGS sequence"/>
</dbReference>
<keyword evidence="3 7" id="KW-0813">Transport</keyword>
<name>A0A3N4KCZ3_9PEZI</name>
<dbReference type="InterPro" id="IPR036259">
    <property type="entry name" value="MFS_trans_sf"/>
</dbReference>
<dbReference type="InterPro" id="IPR005828">
    <property type="entry name" value="MFS_sugar_transport-like"/>
</dbReference>
<comment type="similarity">
    <text evidence="2 7">Belongs to the major facilitator superfamily. Sugar transporter (TC 2.A.1.1) family.</text>
</comment>
<dbReference type="AlphaFoldDB" id="A0A3N4KCZ3"/>
<dbReference type="InterPro" id="IPR005829">
    <property type="entry name" value="Sugar_transporter_CS"/>
</dbReference>
<organism evidence="11 12">
    <name type="scientific">Morchella conica CCBAS932</name>
    <dbReference type="NCBI Taxonomy" id="1392247"/>
    <lineage>
        <taxon>Eukaryota</taxon>
        <taxon>Fungi</taxon>
        <taxon>Dikarya</taxon>
        <taxon>Ascomycota</taxon>
        <taxon>Pezizomycotina</taxon>
        <taxon>Pezizomycetes</taxon>
        <taxon>Pezizales</taxon>
        <taxon>Morchellaceae</taxon>
        <taxon>Morchella</taxon>
    </lineage>
</organism>
<evidence type="ECO:0000313" key="12">
    <source>
        <dbReference type="Proteomes" id="UP000277580"/>
    </source>
</evidence>
<dbReference type="Gene3D" id="1.20.1250.20">
    <property type="entry name" value="MFS general substrate transporter like domains"/>
    <property type="match status" value="1"/>
</dbReference>
<feature type="transmembrane region" description="Helical" evidence="9">
    <location>
        <begin position="76"/>
        <end position="95"/>
    </location>
</feature>
<dbReference type="FunFam" id="1.20.1250.20:FF:000026">
    <property type="entry name" value="MFS quinate transporter QutD"/>
    <property type="match status" value="1"/>
</dbReference>
<dbReference type="GO" id="GO:0005351">
    <property type="term" value="F:carbohydrate:proton symporter activity"/>
    <property type="evidence" value="ECO:0007669"/>
    <property type="project" value="TreeGrafter"/>
</dbReference>
<evidence type="ECO:0000256" key="4">
    <source>
        <dbReference type="ARBA" id="ARBA00022692"/>
    </source>
</evidence>
<proteinExistence type="inferred from homology"/>
<keyword evidence="4 9" id="KW-0812">Transmembrane</keyword>
<sequence>MSFLTKIVKNDAMKNDPPQIYNWRVYVLSCSACFAGMLFGMDIGIIGGVLKLDTFRHMFGLQHLDKVGGANLEANIVSTLQAGCFIGALAASWFADKFGRRVTLFGCAIIAIVGTVLQAASMGHLAAMYIGRFVSGVGVGAASMVNPLYTSENAPRAIRGALTGLYQLFIVTGVCIAFWINYGNLLHVKGNAQWIVSLAMQGLPAVFLALGMLVSNESPRWLAKTDQWEKATATLGRVRNLPGDHEYVQAELHEMREQLEFEARLTGGSGFWDLQKEMWTIRGNRNRALLSIGLMVCQQMTGTNAINYYAPQIFANLGLSGTETGLFATGIYGIVKMITCSIFLLFVADSLGRRKSLLWTSIAQGACMFYIGFYVRFDPPQVGADVPPAGYIAIVMIFLFASFFQFGWGPVCWIYVSEIPTARLRATNVALGAATQWLFNFVVARATPNMMATVGEGGYGTYFIYGSFCFSMFFFTWFFVPETKGVSLEKMDEIFGVVDTKISDSERGLPQGGSNLDDEKFPVATHVESRN</sequence>
<evidence type="ECO:0000256" key="7">
    <source>
        <dbReference type="RuleBase" id="RU003346"/>
    </source>
</evidence>
<feature type="transmembrane region" description="Helical" evidence="9">
    <location>
        <begin position="459"/>
        <end position="480"/>
    </location>
</feature>
<evidence type="ECO:0000256" key="3">
    <source>
        <dbReference type="ARBA" id="ARBA00022448"/>
    </source>
</evidence>
<dbReference type="PROSITE" id="PS00216">
    <property type="entry name" value="SUGAR_TRANSPORT_1"/>
    <property type="match status" value="2"/>
</dbReference>
<dbReference type="EMBL" id="ML119164">
    <property type="protein sequence ID" value="RPB08384.1"/>
    <property type="molecule type" value="Genomic_DNA"/>
</dbReference>
<feature type="domain" description="Major facilitator superfamily (MFS) profile" evidence="10">
    <location>
        <begin position="28"/>
        <end position="484"/>
    </location>
</feature>
<dbReference type="OrthoDB" id="508119at2759"/>
<feature type="transmembrane region" description="Helical" evidence="9">
    <location>
        <begin position="194"/>
        <end position="214"/>
    </location>
</feature>
<reference evidence="11 12" key="1">
    <citation type="journal article" date="2018" name="Nat. Ecol. Evol.">
        <title>Pezizomycetes genomes reveal the molecular basis of ectomycorrhizal truffle lifestyle.</title>
        <authorList>
            <person name="Murat C."/>
            <person name="Payen T."/>
            <person name="Noel B."/>
            <person name="Kuo A."/>
            <person name="Morin E."/>
            <person name="Chen J."/>
            <person name="Kohler A."/>
            <person name="Krizsan K."/>
            <person name="Balestrini R."/>
            <person name="Da Silva C."/>
            <person name="Montanini B."/>
            <person name="Hainaut M."/>
            <person name="Levati E."/>
            <person name="Barry K.W."/>
            <person name="Belfiori B."/>
            <person name="Cichocki N."/>
            <person name="Clum A."/>
            <person name="Dockter R.B."/>
            <person name="Fauchery L."/>
            <person name="Guy J."/>
            <person name="Iotti M."/>
            <person name="Le Tacon F."/>
            <person name="Lindquist E.A."/>
            <person name="Lipzen A."/>
            <person name="Malagnac F."/>
            <person name="Mello A."/>
            <person name="Molinier V."/>
            <person name="Miyauchi S."/>
            <person name="Poulain J."/>
            <person name="Riccioni C."/>
            <person name="Rubini A."/>
            <person name="Sitrit Y."/>
            <person name="Splivallo R."/>
            <person name="Traeger S."/>
            <person name="Wang M."/>
            <person name="Zifcakova L."/>
            <person name="Wipf D."/>
            <person name="Zambonelli A."/>
            <person name="Paolocci F."/>
            <person name="Nowrousian M."/>
            <person name="Ottonello S."/>
            <person name="Baldrian P."/>
            <person name="Spatafora J.W."/>
            <person name="Henrissat B."/>
            <person name="Nagy L.G."/>
            <person name="Aury J.M."/>
            <person name="Wincker P."/>
            <person name="Grigoriev I.V."/>
            <person name="Bonfante P."/>
            <person name="Martin F.M."/>
        </authorList>
    </citation>
    <scope>NUCLEOTIDE SEQUENCE [LARGE SCALE GENOMIC DNA]</scope>
    <source>
        <strain evidence="11 12">CCBAS932</strain>
    </source>
</reference>
<feature type="transmembrane region" description="Helical" evidence="9">
    <location>
        <begin position="330"/>
        <end position="348"/>
    </location>
</feature>
<evidence type="ECO:0000256" key="6">
    <source>
        <dbReference type="ARBA" id="ARBA00023136"/>
    </source>
</evidence>
<evidence type="ECO:0000313" key="11">
    <source>
        <dbReference type="EMBL" id="RPB08384.1"/>
    </source>
</evidence>
<dbReference type="InterPro" id="IPR003663">
    <property type="entry name" value="Sugar/inositol_transpt"/>
</dbReference>
<evidence type="ECO:0000256" key="8">
    <source>
        <dbReference type="SAM" id="MobiDB-lite"/>
    </source>
</evidence>
<dbReference type="SUPFAM" id="SSF103473">
    <property type="entry name" value="MFS general substrate transporter"/>
    <property type="match status" value="1"/>
</dbReference>
<keyword evidence="12" id="KW-1185">Reference proteome</keyword>
<feature type="transmembrane region" description="Helical" evidence="9">
    <location>
        <begin position="389"/>
        <end position="416"/>
    </location>
</feature>
<evidence type="ECO:0000259" key="10">
    <source>
        <dbReference type="PROSITE" id="PS50850"/>
    </source>
</evidence>
<dbReference type="PANTHER" id="PTHR48022">
    <property type="entry name" value="PLASTIDIC GLUCOSE TRANSPORTER 4"/>
    <property type="match status" value="1"/>
</dbReference>
<feature type="transmembrane region" description="Helical" evidence="9">
    <location>
        <begin position="357"/>
        <end position="377"/>
    </location>
</feature>
<feature type="region of interest" description="Disordered" evidence="8">
    <location>
        <begin position="505"/>
        <end position="531"/>
    </location>
</feature>
<feature type="transmembrane region" description="Helical" evidence="9">
    <location>
        <begin position="21"/>
        <end position="50"/>
    </location>
</feature>
<dbReference type="PROSITE" id="PS00217">
    <property type="entry name" value="SUGAR_TRANSPORT_2"/>
    <property type="match status" value="1"/>
</dbReference>
<feature type="transmembrane region" description="Helical" evidence="9">
    <location>
        <begin position="126"/>
        <end position="149"/>
    </location>
</feature>
<dbReference type="InterPro" id="IPR050360">
    <property type="entry name" value="MFS_Sugar_Transporters"/>
</dbReference>
<evidence type="ECO:0000256" key="1">
    <source>
        <dbReference type="ARBA" id="ARBA00004141"/>
    </source>
</evidence>